<dbReference type="GO" id="GO:0003964">
    <property type="term" value="F:RNA-directed DNA polymerase activity"/>
    <property type="evidence" value="ECO:0007669"/>
    <property type="project" value="UniProtKB-KW"/>
</dbReference>
<evidence type="ECO:0000256" key="7">
    <source>
        <dbReference type="ARBA" id="ARBA00023118"/>
    </source>
</evidence>
<evidence type="ECO:0000256" key="8">
    <source>
        <dbReference type="ARBA" id="ARBA00034120"/>
    </source>
</evidence>
<gene>
    <name evidence="11" type="ORF">G6N77_08100</name>
</gene>
<dbReference type="SUPFAM" id="SSF56672">
    <property type="entry name" value="DNA/RNA polymerases"/>
    <property type="match status" value="1"/>
</dbReference>
<evidence type="ECO:0000256" key="6">
    <source>
        <dbReference type="ARBA" id="ARBA00022918"/>
    </source>
</evidence>
<dbReference type="InterPro" id="IPR051083">
    <property type="entry name" value="GrpII_Intron_Splice-Mob/Def"/>
</dbReference>
<keyword evidence="2" id="KW-0808">Transferase</keyword>
<keyword evidence="6 11" id="KW-0695">RNA-directed DNA polymerase</keyword>
<dbReference type="EMBL" id="JAAKZI010000011">
    <property type="protein sequence ID" value="NGN83419.1"/>
    <property type="molecule type" value="Genomic_DNA"/>
</dbReference>
<keyword evidence="12" id="KW-1185">Reference proteome</keyword>
<keyword evidence="4" id="KW-0479">Metal-binding</keyword>
<dbReference type="PANTHER" id="PTHR34047">
    <property type="entry name" value="NUCLEAR INTRON MATURASE 1, MITOCHONDRIAL-RELATED"/>
    <property type="match status" value="1"/>
</dbReference>
<evidence type="ECO:0000256" key="9">
    <source>
        <dbReference type="ARBA" id="ARBA00048173"/>
    </source>
</evidence>
<evidence type="ECO:0000256" key="3">
    <source>
        <dbReference type="ARBA" id="ARBA00022695"/>
    </source>
</evidence>
<dbReference type="InterPro" id="IPR000477">
    <property type="entry name" value="RT_dom"/>
</dbReference>
<evidence type="ECO:0000313" key="12">
    <source>
        <dbReference type="Proteomes" id="UP000479226"/>
    </source>
</evidence>
<keyword evidence="5" id="KW-0460">Magnesium</keyword>
<reference evidence="11 12" key="1">
    <citation type="submission" date="2020-02" db="EMBL/GenBank/DDBJ databases">
        <title>Genome sequence of the type strain DSM 27180 of Arthrobacter silviterrae.</title>
        <authorList>
            <person name="Gao J."/>
            <person name="Sun J."/>
        </authorList>
    </citation>
    <scope>NUCLEOTIDE SEQUENCE [LARGE SCALE GENOMIC DNA]</scope>
    <source>
        <strain evidence="11 12">DSM 27180</strain>
    </source>
</reference>
<keyword evidence="7" id="KW-0051">Antiviral defense</keyword>
<dbReference type="Pfam" id="PF00078">
    <property type="entry name" value="RVT_1"/>
    <property type="match status" value="1"/>
</dbReference>
<evidence type="ECO:0000256" key="5">
    <source>
        <dbReference type="ARBA" id="ARBA00022842"/>
    </source>
</evidence>
<evidence type="ECO:0000256" key="4">
    <source>
        <dbReference type="ARBA" id="ARBA00022723"/>
    </source>
</evidence>
<evidence type="ECO:0000256" key="2">
    <source>
        <dbReference type="ARBA" id="ARBA00022679"/>
    </source>
</evidence>
<protein>
    <recommendedName>
        <fullName evidence="1">RNA-directed DNA polymerase</fullName>
        <ecNumber evidence="1">2.7.7.49</ecNumber>
    </recommendedName>
</protein>
<dbReference type="Proteomes" id="UP000479226">
    <property type="component" value="Unassembled WGS sequence"/>
</dbReference>
<feature type="domain" description="Reverse transcriptase" evidence="10">
    <location>
        <begin position="1"/>
        <end position="256"/>
    </location>
</feature>
<sequence>MLALTPGELEWFADPRHWNRTAGPRLQHYCYQWRSRPGRVPRLLEIPQPRLRTLQRTILRELLAPIPLHDAAHGFVPGRSAVSGAAMHTGADVVVSLDLAAFFAHVSPGKVFGVLRQAGFTEAVAHRLTGLCTHAVPVGVLAEMPPGGDPASRFALRQALAVAHLPQGAPTSPMLANLALRRLDSRLSGWAGAFDAVYSRYADDLAFSGGAELARRADAFIRGAGRIVADEGHSLNGLKTRVHKAGVRQTVTGVVVNERTNIARAEFDQLKAVVHNCAAHGPEGQNRGGHPDFRAHLLGRIAWVSSVHPARGARLRAAFDEISW</sequence>
<comment type="caution">
    <text evidence="11">The sequence shown here is derived from an EMBL/GenBank/DDBJ whole genome shotgun (WGS) entry which is preliminary data.</text>
</comment>
<name>A0ABX0D956_9MICC</name>
<dbReference type="CDD" id="cd03487">
    <property type="entry name" value="RT_Bac_retron_II"/>
    <property type="match status" value="1"/>
</dbReference>
<dbReference type="PRINTS" id="PR00866">
    <property type="entry name" value="RNADNAPOLMS"/>
</dbReference>
<organism evidence="11 12">
    <name type="scientific">Arthrobacter silviterrae</name>
    <dbReference type="NCBI Taxonomy" id="2026658"/>
    <lineage>
        <taxon>Bacteria</taxon>
        <taxon>Bacillati</taxon>
        <taxon>Actinomycetota</taxon>
        <taxon>Actinomycetes</taxon>
        <taxon>Micrococcales</taxon>
        <taxon>Micrococcaceae</taxon>
        <taxon>Arthrobacter</taxon>
    </lineage>
</organism>
<evidence type="ECO:0000313" key="11">
    <source>
        <dbReference type="EMBL" id="NGN83419.1"/>
    </source>
</evidence>
<keyword evidence="3" id="KW-0548">Nucleotidyltransferase</keyword>
<dbReference type="InterPro" id="IPR000123">
    <property type="entry name" value="Reverse_transcriptase_msDNA"/>
</dbReference>
<dbReference type="InterPro" id="IPR043502">
    <property type="entry name" value="DNA/RNA_pol_sf"/>
</dbReference>
<evidence type="ECO:0000256" key="1">
    <source>
        <dbReference type="ARBA" id="ARBA00012493"/>
    </source>
</evidence>
<dbReference type="EC" id="2.7.7.49" evidence="1"/>
<proteinExistence type="inferred from homology"/>
<dbReference type="PROSITE" id="PS50878">
    <property type="entry name" value="RT_POL"/>
    <property type="match status" value="1"/>
</dbReference>
<comment type="catalytic activity">
    <reaction evidence="9">
        <text>DNA(n) + a 2'-deoxyribonucleoside 5'-triphosphate = DNA(n+1) + diphosphate</text>
        <dbReference type="Rhea" id="RHEA:22508"/>
        <dbReference type="Rhea" id="RHEA-COMP:17339"/>
        <dbReference type="Rhea" id="RHEA-COMP:17340"/>
        <dbReference type="ChEBI" id="CHEBI:33019"/>
        <dbReference type="ChEBI" id="CHEBI:61560"/>
        <dbReference type="ChEBI" id="CHEBI:173112"/>
        <dbReference type="EC" id="2.7.7.49"/>
    </reaction>
</comment>
<dbReference type="PANTHER" id="PTHR34047:SF7">
    <property type="entry name" value="RNA-DIRECTED DNA POLYMERASE"/>
    <property type="match status" value="1"/>
</dbReference>
<accession>A0ABX0D956</accession>
<comment type="similarity">
    <text evidence="8">Belongs to the bacterial reverse transcriptase family.</text>
</comment>
<evidence type="ECO:0000259" key="10">
    <source>
        <dbReference type="PROSITE" id="PS50878"/>
    </source>
</evidence>